<dbReference type="Pfam" id="PF05721">
    <property type="entry name" value="PhyH"/>
    <property type="match status" value="1"/>
</dbReference>
<feature type="non-terminal residue" evidence="1">
    <location>
        <position position="228"/>
    </location>
</feature>
<gene>
    <name evidence="1" type="ORF">METZ01_LOCUS212115</name>
</gene>
<dbReference type="PANTHER" id="PTHR20883:SF48">
    <property type="entry name" value="ECTOINE DIOXYGENASE"/>
    <property type="match status" value="1"/>
</dbReference>
<sequence>MKTTRHPLNQSFAWRNARAPFHIISTEQCDCWNESGYFLLENVFRPEELQPLIEAIDPLEEKTNQFLRSIKDKRKFIARADEVTFALHVVLQSEVARAFSMHAVFAQLCLDLLGTDCRLYWDQAVYKKPYCPEEFPWHQDNGYNFVIPQDYLTCWVPLVDATIDNGCPWVMPGISRRGTLEHWQTDLGWQCLEGMEEAVPVEAKAGDIVVFSSLTPHRTGPNRTPDDR</sequence>
<dbReference type="PANTHER" id="PTHR20883">
    <property type="entry name" value="PHYTANOYL-COA DIOXYGENASE DOMAIN CONTAINING 1"/>
    <property type="match status" value="1"/>
</dbReference>
<dbReference type="Gene3D" id="2.60.120.620">
    <property type="entry name" value="q2cbj1_9rhob like domain"/>
    <property type="match status" value="1"/>
</dbReference>
<reference evidence="1" key="1">
    <citation type="submission" date="2018-05" db="EMBL/GenBank/DDBJ databases">
        <authorList>
            <person name="Lanie J.A."/>
            <person name="Ng W.-L."/>
            <person name="Kazmierczak K.M."/>
            <person name="Andrzejewski T.M."/>
            <person name="Davidsen T.M."/>
            <person name="Wayne K.J."/>
            <person name="Tettelin H."/>
            <person name="Glass J.I."/>
            <person name="Rusch D."/>
            <person name="Podicherti R."/>
            <person name="Tsui H.-C.T."/>
            <person name="Winkler M.E."/>
        </authorList>
    </citation>
    <scope>NUCLEOTIDE SEQUENCE</scope>
</reference>
<evidence type="ECO:0000313" key="1">
    <source>
        <dbReference type="EMBL" id="SVB59261.1"/>
    </source>
</evidence>
<dbReference type="SUPFAM" id="SSF51197">
    <property type="entry name" value="Clavaminate synthase-like"/>
    <property type="match status" value="1"/>
</dbReference>
<proteinExistence type="predicted"/>
<dbReference type="GO" id="GO:0046872">
    <property type="term" value="F:metal ion binding"/>
    <property type="evidence" value="ECO:0007669"/>
    <property type="project" value="UniProtKB-ARBA"/>
</dbReference>
<dbReference type="EMBL" id="UINC01048572">
    <property type="protein sequence ID" value="SVB59261.1"/>
    <property type="molecule type" value="Genomic_DNA"/>
</dbReference>
<dbReference type="AlphaFoldDB" id="A0A382FB31"/>
<dbReference type="InterPro" id="IPR008775">
    <property type="entry name" value="Phytyl_CoA_dOase-like"/>
</dbReference>
<dbReference type="GO" id="GO:0016491">
    <property type="term" value="F:oxidoreductase activity"/>
    <property type="evidence" value="ECO:0007669"/>
    <property type="project" value="UniProtKB-ARBA"/>
</dbReference>
<evidence type="ECO:0008006" key="2">
    <source>
        <dbReference type="Google" id="ProtNLM"/>
    </source>
</evidence>
<accession>A0A382FB31</accession>
<name>A0A382FB31_9ZZZZ</name>
<organism evidence="1">
    <name type="scientific">marine metagenome</name>
    <dbReference type="NCBI Taxonomy" id="408172"/>
    <lineage>
        <taxon>unclassified sequences</taxon>
        <taxon>metagenomes</taxon>
        <taxon>ecological metagenomes</taxon>
    </lineage>
</organism>
<protein>
    <recommendedName>
        <fullName evidence="2">Phytanoyl-CoA dioxygenase family protein</fullName>
    </recommendedName>
</protein>